<dbReference type="InterPro" id="IPR019904">
    <property type="entry name" value="Peroxiredoxin_OsmC"/>
</dbReference>
<dbReference type="PANTHER" id="PTHR42830">
    <property type="entry name" value="OSMOTICALLY INDUCIBLE FAMILY PROTEIN"/>
    <property type="match status" value="1"/>
</dbReference>
<dbReference type="Gene3D" id="3.30.300.20">
    <property type="match status" value="1"/>
</dbReference>
<reference evidence="3" key="1">
    <citation type="journal article" date="2019" name="Int. J. Syst. Evol. Microbiol.">
        <title>The Global Catalogue of Microorganisms (GCM) 10K type strain sequencing project: providing services to taxonomists for standard genome sequencing and annotation.</title>
        <authorList>
            <consortium name="The Broad Institute Genomics Platform"/>
            <consortium name="The Broad Institute Genome Sequencing Center for Infectious Disease"/>
            <person name="Wu L."/>
            <person name="Ma J."/>
        </authorList>
    </citation>
    <scope>NUCLEOTIDE SEQUENCE [LARGE SCALE GENOMIC DNA]</scope>
    <source>
        <strain evidence="3">JCM 32105</strain>
    </source>
</reference>
<feature type="region of interest" description="Disordered" evidence="1">
    <location>
        <begin position="1"/>
        <end position="22"/>
    </location>
</feature>
<dbReference type="PANTHER" id="PTHR42830:SF1">
    <property type="entry name" value="OSMOTICALLY INDUCIBLE FAMILY PROTEIN"/>
    <property type="match status" value="1"/>
</dbReference>
<gene>
    <name evidence="2" type="ORF">GCM10023093_28640</name>
</gene>
<evidence type="ECO:0000313" key="3">
    <source>
        <dbReference type="Proteomes" id="UP001500067"/>
    </source>
</evidence>
<dbReference type="Proteomes" id="UP001500067">
    <property type="component" value="Unassembled WGS sequence"/>
</dbReference>
<comment type="caution">
    <text evidence="2">The sequence shown here is derived from an EMBL/GenBank/DDBJ whole genome shotgun (WGS) entry which is preliminary data.</text>
</comment>
<proteinExistence type="predicted"/>
<dbReference type="NCBIfam" id="TIGR03562">
    <property type="entry name" value="osmo_induc_OsmC"/>
    <property type="match status" value="1"/>
</dbReference>
<dbReference type="InterPro" id="IPR003718">
    <property type="entry name" value="OsmC/Ohr_fam"/>
</dbReference>
<evidence type="ECO:0000256" key="1">
    <source>
        <dbReference type="SAM" id="MobiDB-lite"/>
    </source>
</evidence>
<accession>A0ABP8NQW0</accession>
<name>A0ABP8NQW0_9BACT</name>
<dbReference type="Pfam" id="PF02566">
    <property type="entry name" value="OsmC"/>
    <property type="match status" value="1"/>
</dbReference>
<sequence length="136" mass="14258">MKRNATAVWNGSGKEGNGTLSTQSTTLNATQYSYNSRFAEGVGTNPEELIAAAHAGCFTMKLSFVLGAAGFTPDKLETRCDITLDNGAVTTSDLTLTASVPGISQEKFMECANDAKANCPISKLLNCNITLNATLA</sequence>
<organism evidence="2 3">
    <name type="scientific">Nemorincola caseinilytica</name>
    <dbReference type="NCBI Taxonomy" id="2054315"/>
    <lineage>
        <taxon>Bacteria</taxon>
        <taxon>Pseudomonadati</taxon>
        <taxon>Bacteroidota</taxon>
        <taxon>Chitinophagia</taxon>
        <taxon>Chitinophagales</taxon>
        <taxon>Chitinophagaceae</taxon>
        <taxon>Nemorincola</taxon>
    </lineage>
</organism>
<dbReference type="InterPro" id="IPR015946">
    <property type="entry name" value="KH_dom-like_a/b"/>
</dbReference>
<protein>
    <submittedName>
        <fullName evidence="2">OsmC family protein</fullName>
    </submittedName>
</protein>
<dbReference type="RefSeq" id="WP_345084625.1">
    <property type="nucleotide sequence ID" value="NZ_BAABFA010000023.1"/>
</dbReference>
<dbReference type="SUPFAM" id="SSF82784">
    <property type="entry name" value="OsmC-like"/>
    <property type="match status" value="1"/>
</dbReference>
<dbReference type="InterPro" id="IPR036102">
    <property type="entry name" value="OsmC/Ohrsf"/>
</dbReference>
<evidence type="ECO:0000313" key="2">
    <source>
        <dbReference type="EMBL" id="GAA4469341.1"/>
    </source>
</evidence>
<keyword evidence="3" id="KW-1185">Reference proteome</keyword>
<dbReference type="InterPro" id="IPR052707">
    <property type="entry name" value="OsmC_Ohr_Peroxiredoxin"/>
</dbReference>
<dbReference type="EMBL" id="BAABFA010000023">
    <property type="protein sequence ID" value="GAA4469341.1"/>
    <property type="molecule type" value="Genomic_DNA"/>
</dbReference>